<dbReference type="AlphaFoldDB" id="A0AAE0Z6M1"/>
<keyword evidence="1" id="KW-0812">Transmembrane</keyword>
<comment type="caution">
    <text evidence="2">The sequence shown here is derived from an EMBL/GenBank/DDBJ whole genome shotgun (WGS) entry which is preliminary data.</text>
</comment>
<keyword evidence="3" id="KW-1185">Reference proteome</keyword>
<evidence type="ECO:0000256" key="1">
    <source>
        <dbReference type="SAM" id="Phobius"/>
    </source>
</evidence>
<accession>A0AAE0Z6M1</accession>
<dbReference type="EMBL" id="JAWDGP010004615">
    <property type="protein sequence ID" value="KAK3763031.1"/>
    <property type="molecule type" value="Genomic_DNA"/>
</dbReference>
<dbReference type="Proteomes" id="UP001283361">
    <property type="component" value="Unassembled WGS sequence"/>
</dbReference>
<feature type="transmembrane region" description="Helical" evidence="1">
    <location>
        <begin position="43"/>
        <end position="63"/>
    </location>
</feature>
<protein>
    <submittedName>
        <fullName evidence="2">Uncharacterized protein</fullName>
    </submittedName>
</protein>
<reference evidence="2" key="1">
    <citation type="journal article" date="2023" name="G3 (Bethesda)">
        <title>A reference genome for the long-term kleptoplast-retaining sea slug Elysia crispata morphotype clarki.</title>
        <authorList>
            <person name="Eastman K.E."/>
            <person name="Pendleton A.L."/>
            <person name="Shaikh M.A."/>
            <person name="Suttiyut T."/>
            <person name="Ogas R."/>
            <person name="Tomko P."/>
            <person name="Gavelis G."/>
            <person name="Widhalm J.R."/>
            <person name="Wisecaver J.H."/>
        </authorList>
    </citation>
    <scope>NUCLEOTIDE SEQUENCE</scope>
    <source>
        <strain evidence="2">ECLA1</strain>
    </source>
</reference>
<organism evidence="2 3">
    <name type="scientific">Elysia crispata</name>
    <name type="common">lettuce slug</name>
    <dbReference type="NCBI Taxonomy" id="231223"/>
    <lineage>
        <taxon>Eukaryota</taxon>
        <taxon>Metazoa</taxon>
        <taxon>Spiralia</taxon>
        <taxon>Lophotrochozoa</taxon>
        <taxon>Mollusca</taxon>
        <taxon>Gastropoda</taxon>
        <taxon>Heterobranchia</taxon>
        <taxon>Euthyneura</taxon>
        <taxon>Panpulmonata</taxon>
        <taxon>Sacoglossa</taxon>
        <taxon>Placobranchoidea</taxon>
        <taxon>Plakobranchidae</taxon>
        <taxon>Elysia</taxon>
    </lineage>
</organism>
<evidence type="ECO:0000313" key="3">
    <source>
        <dbReference type="Proteomes" id="UP001283361"/>
    </source>
</evidence>
<keyword evidence="1" id="KW-0472">Membrane</keyword>
<sequence>MAVFTRSLSQLINLWPVLGFHRSRVSGTSCQDLHSFPVSPSAVSMRTFLVCLLVVALIGFVLAEGDVEKRVFGKLGKLIRKGARKAVDTYKGSKLQDKLKDVGNTLLKTGKDLALKGLDKVQDVAVKKATGF</sequence>
<gene>
    <name evidence="2" type="ORF">RRG08_050145</name>
</gene>
<proteinExistence type="predicted"/>
<evidence type="ECO:0000313" key="2">
    <source>
        <dbReference type="EMBL" id="KAK3763031.1"/>
    </source>
</evidence>
<keyword evidence="1" id="KW-1133">Transmembrane helix</keyword>
<name>A0AAE0Z6M1_9GAST</name>